<comment type="subcellular location">
    <subcellularLocation>
        <location evidence="1">Cell inner membrane</location>
        <topology evidence="1">Single-pass type II membrane protein</topology>
        <orientation evidence="1">Periplasmic side</orientation>
    </subcellularLocation>
</comment>
<evidence type="ECO:0000256" key="7">
    <source>
        <dbReference type="ARBA" id="ARBA00023186"/>
    </source>
</evidence>
<evidence type="ECO:0000256" key="1">
    <source>
        <dbReference type="ARBA" id="ARBA00004382"/>
    </source>
</evidence>
<dbReference type="GO" id="GO:0005886">
    <property type="term" value="C:plasma membrane"/>
    <property type="evidence" value="ECO:0007669"/>
    <property type="project" value="UniProtKB-SubCell"/>
</dbReference>
<dbReference type="Gene3D" id="1.10.4030.10">
    <property type="entry name" value="Porin chaperone SurA, peptide-binding domain"/>
    <property type="match status" value="1"/>
</dbReference>
<dbReference type="InterPro" id="IPR000297">
    <property type="entry name" value="PPIase_PpiC"/>
</dbReference>
<dbReference type="InterPro" id="IPR027304">
    <property type="entry name" value="Trigger_fact/SurA_dom_sf"/>
</dbReference>
<name>A0A1T4YX79_9BACT</name>
<reference evidence="14" key="1">
    <citation type="submission" date="2017-02" db="EMBL/GenBank/DDBJ databases">
        <authorList>
            <person name="Varghese N."/>
            <person name="Submissions S."/>
        </authorList>
    </citation>
    <scope>NUCLEOTIDE SEQUENCE [LARGE SCALE GENOMIC DNA]</scope>
    <source>
        <strain evidence="14">ATCC 700200</strain>
    </source>
</reference>
<dbReference type="Pfam" id="PF13145">
    <property type="entry name" value="Rotamase_2"/>
    <property type="match status" value="1"/>
</dbReference>
<dbReference type="GO" id="GO:0003755">
    <property type="term" value="F:peptidyl-prolyl cis-trans isomerase activity"/>
    <property type="evidence" value="ECO:0007669"/>
    <property type="project" value="InterPro"/>
</dbReference>
<feature type="transmembrane region" description="Helical" evidence="11">
    <location>
        <begin position="12"/>
        <end position="30"/>
    </location>
</feature>
<dbReference type="PANTHER" id="PTHR47529:SF1">
    <property type="entry name" value="PERIPLASMIC CHAPERONE PPID"/>
    <property type="match status" value="1"/>
</dbReference>
<protein>
    <recommendedName>
        <fullName evidence="9">Periplasmic chaperone PpiD</fullName>
    </recommendedName>
    <alternativeName>
        <fullName evidence="10">Periplasmic folding chaperone</fullName>
    </alternativeName>
</protein>
<evidence type="ECO:0000313" key="14">
    <source>
        <dbReference type="Proteomes" id="UP000190774"/>
    </source>
</evidence>
<evidence type="ECO:0000313" key="13">
    <source>
        <dbReference type="EMBL" id="SKB06400.1"/>
    </source>
</evidence>
<evidence type="ECO:0000259" key="12">
    <source>
        <dbReference type="Pfam" id="PF13145"/>
    </source>
</evidence>
<keyword evidence="3" id="KW-0997">Cell inner membrane</keyword>
<dbReference type="OrthoDB" id="179643at2"/>
<sequence length="502" mass="56197">MLEFFRRHRGAFLITVTVIIIISFSVWGGWKRSDHTQVGQPTDTAFTIYGRNYTIAEAQRLERRMNIIYMLQMFDLMSGLSRAGGDDSRGGNFILNQIVLQHEMESMGIHPSDAEAKNALMKLPAMQENGSFSEQRAYTVEQTLGSYGFSSADMLEVVKLSIGYNKLKDLVGGNYTAGPLEAEKAYASEYQTLKVNTIEFKLEDFKKTAEVKDEDIQKYYDENKDNYKTAGKRAISYVHFEDPKDLDKKPLEERQKLQQAVVERVNKFNDASIAPGAKFDEIAKTLKETVLKADLFTKDAAPEALKSERELVDAIFANNPEARPISDPVKGSNGYYIFAVTKVEEPKQQELAEVKDKVKETLVAQKAQEALAKAVNDARTALADGLKAGKKIADLAKEKKLTLSPVTEITVAEPAQDVANGYLIARQAQDVAAGELSKVIDTDSGSLLVYVTAKELRKRDDSANLRDNLGNSRADQERTRLFDAWFNRRREESKAKMLITQA</sequence>
<evidence type="ECO:0000256" key="5">
    <source>
        <dbReference type="ARBA" id="ARBA00022989"/>
    </source>
</evidence>
<evidence type="ECO:0000256" key="9">
    <source>
        <dbReference type="ARBA" id="ARBA00040743"/>
    </source>
</evidence>
<keyword evidence="7" id="KW-0143">Chaperone</keyword>
<evidence type="ECO:0000256" key="4">
    <source>
        <dbReference type="ARBA" id="ARBA00022692"/>
    </source>
</evidence>
<evidence type="ECO:0000256" key="11">
    <source>
        <dbReference type="SAM" id="Phobius"/>
    </source>
</evidence>
<gene>
    <name evidence="13" type="ORF">SAMN02745166_04466</name>
</gene>
<evidence type="ECO:0000256" key="6">
    <source>
        <dbReference type="ARBA" id="ARBA00023136"/>
    </source>
</evidence>
<keyword evidence="6 11" id="KW-0472">Membrane</keyword>
<dbReference type="SUPFAM" id="SSF109998">
    <property type="entry name" value="Triger factor/SurA peptide-binding domain-like"/>
    <property type="match status" value="1"/>
</dbReference>
<keyword evidence="2" id="KW-1003">Cell membrane</keyword>
<dbReference type="Pfam" id="PF13624">
    <property type="entry name" value="SurA_N_3"/>
    <property type="match status" value="1"/>
</dbReference>
<keyword evidence="14" id="KW-1185">Reference proteome</keyword>
<accession>A0A1T4YX79</accession>
<organism evidence="13 14">
    <name type="scientific">Prosthecobacter debontii</name>
    <dbReference type="NCBI Taxonomy" id="48467"/>
    <lineage>
        <taxon>Bacteria</taxon>
        <taxon>Pseudomonadati</taxon>
        <taxon>Verrucomicrobiota</taxon>
        <taxon>Verrucomicrobiia</taxon>
        <taxon>Verrucomicrobiales</taxon>
        <taxon>Verrucomicrobiaceae</taxon>
        <taxon>Prosthecobacter</taxon>
    </lineage>
</organism>
<dbReference type="Proteomes" id="UP000190774">
    <property type="component" value="Unassembled WGS sequence"/>
</dbReference>
<evidence type="ECO:0000256" key="2">
    <source>
        <dbReference type="ARBA" id="ARBA00022475"/>
    </source>
</evidence>
<keyword evidence="4 11" id="KW-0812">Transmembrane</keyword>
<dbReference type="EMBL" id="FUYE01000020">
    <property type="protein sequence ID" value="SKB06400.1"/>
    <property type="molecule type" value="Genomic_DNA"/>
</dbReference>
<comment type="similarity">
    <text evidence="8">Belongs to the PpiD chaperone family.</text>
</comment>
<evidence type="ECO:0000256" key="3">
    <source>
        <dbReference type="ARBA" id="ARBA00022519"/>
    </source>
</evidence>
<dbReference type="InterPro" id="IPR052029">
    <property type="entry name" value="PpiD_chaperone"/>
</dbReference>
<evidence type="ECO:0000256" key="8">
    <source>
        <dbReference type="ARBA" id="ARBA00038408"/>
    </source>
</evidence>
<dbReference type="Gene3D" id="3.10.50.40">
    <property type="match status" value="1"/>
</dbReference>
<dbReference type="STRING" id="48467.SAMN02745166_04466"/>
<dbReference type="RefSeq" id="WP_078815597.1">
    <property type="nucleotide sequence ID" value="NZ_FUYE01000020.1"/>
</dbReference>
<dbReference type="AlphaFoldDB" id="A0A1T4YX79"/>
<feature type="domain" description="PpiC" evidence="12">
    <location>
        <begin position="211"/>
        <end position="356"/>
    </location>
</feature>
<keyword evidence="5 11" id="KW-1133">Transmembrane helix</keyword>
<dbReference type="PANTHER" id="PTHR47529">
    <property type="entry name" value="PEPTIDYL-PROLYL CIS-TRANS ISOMERASE D"/>
    <property type="match status" value="1"/>
</dbReference>
<evidence type="ECO:0000256" key="10">
    <source>
        <dbReference type="ARBA" id="ARBA00042775"/>
    </source>
</evidence>
<proteinExistence type="inferred from homology"/>
<dbReference type="InterPro" id="IPR046357">
    <property type="entry name" value="PPIase_dom_sf"/>
</dbReference>